<keyword evidence="2" id="KW-0812">Transmembrane</keyword>
<comment type="caution">
    <text evidence="3">The sequence shown here is derived from an EMBL/GenBank/DDBJ whole genome shotgun (WGS) entry which is preliminary data.</text>
</comment>
<organism evidence="3 4">
    <name type="scientific">Gaetbulibacter aestuarii</name>
    <dbReference type="NCBI Taxonomy" id="1502358"/>
    <lineage>
        <taxon>Bacteria</taxon>
        <taxon>Pseudomonadati</taxon>
        <taxon>Bacteroidota</taxon>
        <taxon>Flavobacteriia</taxon>
        <taxon>Flavobacteriales</taxon>
        <taxon>Flavobacteriaceae</taxon>
        <taxon>Gaetbulibacter</taxon>
    </lineage>
</organism>
<proteinExistence type="predicted"/>
<keyword evidence="2" id="KW-1133">Transmembrane helix</keyword>
<keyword evidence="4" id="KW-1185">Reference proteome</keyword>
<feature type="compositionally biased region" description="Polar residues" evidence="1">
    <location>
        <begin position="122"/>
        <end position="138"/>
    </location>
</feature>
<feature type="compositionally biased region" description="Polar residues" evidence="1">
    <location>
        <begin position="148"/>
        <end position="163"/>
    </location>
</feature>
<feature type="region of interest" description="Disordered" evidence="1">
    <location>
        <begin position="83"/>
        <end position="195"/>
    </location>
</feature>
<gene>
    <name evidence="3" type="ORF">V8G58_01135</name>
</gene>
<evidence type="ECO:0000313" key="4">
    <source>
        <dbReference type="Proteomes" id="UP001610100"/>
    </source>
</evidence>
<feature type="compositionally biased region" description="Basic and acidic residues" evidence="1">
    <location>
        <begin position="183"/>
        <end position="193"/>
    </location>
</feature>
<keyword evidence="2" id="KW-0472">Membrane</keyword>
<evidence type="ECO:0000313" key="3">
    <source>
        <dbReference type="EMBL" id="MFH6770519.1"/>
    </source>
</evidence>
<protein>
    <recommendedName>
        <fullName evidence="5">Outer membrane protein beta-barrel domain-containing protein</fullName>
    </recommendedName>
</protein>
<evidence type="ECO:0000256" key="1">
    <source>
        <dbReference type="SAM" id="MobiDB-lite"/>
    </source>
</evidence>
<feature type="transmembrane region" description="Helical" evidence="2">
    <location>
        <begin position="46"/>
        <end position="67"/>
    </location>
</feature>
<sequence>MSDKKHIDRLFQESFKDFEAQPDDAVWKRIEAKLDKKKKRRVIPIWWQYAGVAALLALLLSLGYSYFNTEELPEQNRIVNEEQNNMPQKSTESSQDGNNTITPQTSEDLLPENNLTEEQKIASENNAENKQMNTSDNQKTNRNEANTKRVNSQKAPANTSAIATNEKMKTSSEDSDYSANSVEEQKIQKDSKTILKNNTKAESSAVAINKQSETSEEADKNSALAINNTKDKNIQKQDAALVIAENNPKNKKSIEDAINDINTTREKEEDDGLNRWSIAANAAPVYFNSLGPGSAIDAQFNGNSKTGELNMSYGISASYALNKKLRVRSGVNKVSLGYKTNDVVVFQSAGINYTTSKLAFVSKPQPANFSGLGSADNTTFTSATTINSVRPESATSNAAIDQTFGYIEIPLELEYALLSKRFGIRVIGGFSTLFLSNNAVYTESEAGRTYLGEANNMNNTSYSGNFGLGFSYGVSKKLDLNIEPLLKYQFNSFNRTAGEFQPFFIGVYTGLSIKF</sequence>
<evidence type="ECO:0008006" key="5">
    <source>
        <dbReference type="Google" id="ProtNLM"/>
    </source>
</evidence>
<dbReference type="EMBL" id="JBAWKB010000001">
    <property type="protein sequence ID" value="MFH6770519.1"/>
    <property type="molecule type" value="Genomic_DNA"/>
</dbReference>
<evidence type="ECO:0000256" key="2">
    <source>
        <dbReference type="SAM" id="Phobius"/>
    </source>
</evidence>
<dbReference type="RefSeq" id="WP_344738785.1">
    <property type="nucleotide sequence ID" value="NZ_BAABAY010000001.1"/>
</dbReference>
<feature type="compositionally biased region" description="Polar residues" evidence="1">
    <location>
        <begin position="83"/>
        <end position="107"/>
    </location>
</feature>
<accession>A0ABW7MV06</accession>
<reference evidence="3 4" key="1">
    <citation type="submission" date="2024-02" db="EMBL/GenBank/DDBJ databases">
        <title>A Gaetbulibacter species isolated from tidal flats and genomic insights of their niches.</title>
        <authorList>
            <person name="Ye Y."/>
        </authorList>
    </citation>
    <scope>NUCLEOTIDE SEQUENCE [LARGE SCALE GENOMIC DNA]</scope>
    <source>
        <strain evidence="3 4">KYW382</strain>
    </source>
</reference>
<dbReference type="Proteomes" id="UP001610100">
    <property type="component" value="Unassembled WGS sequence"/>
</dbReference>
<name>A0ABW7MV06_9FLAO</name>